<dbReference type="PANTHER" id="PTHR36842:SF1">
    <property type="entry name" value="PROTEIN TOLB"/>
    <property type="match status" value="1"/>
</dbReference>
<dbReference type="Gene3D" id="2.130.10.10">
    <property type="entry name" value="YVTN repeat-like/Quinoprotein amine dehydrogenase"/>
    <property type="match status" value="1"/>
</dbReference>
<dbReference type="EMBL" id="QLLN01000007">
    <property type="protein sequence ID" value="RAJ08021.1"/>
    <property type="molecule type" value="Genomic_DNA"/>
</dbReference>
<keyword evidence="3" id="KW-0378">Hydrolase</keyword>
<dbReference type="SUPFAM" id="SSF51556">
    <property type="entry name" value="Metallo-dependent hydrolases"/>
    <property type="match status" value="1"/>
</dbReference>
<accession>A0A327QUR4</accession>
<dbReference type="InterPro" id="IPR032466">
    <property type="entry name" value="Metal_Hydrolase"/>
</dbReference>
<dbReference type="AlphaFoldDB" id="A0A327QUR4"/>
<dbReference type="InterPro" id="IPR011659">
    <property type="entry name" value="WD40"/>
</dbReference>
<dbReference type="Gene3D" id="1.20.58.520">
    <property type="entry name" value="Amidohydrolase"/>
    <property type="match status" value="1"/>
</dbReference>
<dbReference type="Pfam" id="PF01979">
    <property type="entry name" value="Amidohydro_1"/>
    <property type="match status" value="1"/>
</dbReference>
<dbReference type="InterPro" id="IPR015943">
    <property type="entry name" value="WD40/YVTN_repeat-like_dom_sf"/>
</dbReference>
<dbReference type="Proteomes" id="UP000249696">
    <property type="component" value="Unassembled WGS sequence"/>
</dbReference>
<gene>
    <name evidence="3" type="ORF">LV92_03584</name>
</gene>
<dbReference type="Gene3D" id="3.40.50.10910">
    <property type="entry name" value="Amidohydrolase"/>
    <property type="match status" value="1"/>
</dbReference>
<proteinExistence type="inferred from homology"/>
<comment type="caution">
    <text evidence="3">The sequence shown here is derived from an EMBL/GenBank/DDBJ whole genome shotgun (WGS) entry which is preliminary data.</text>
</comment>
<dbReference type="Gene3D" id="2.30.40.10">
    <property type="entry name" value="Urease, subunit C, domain 1"/>
    <property type="match status" value="1"/>
</dbReference>
<dbReference type="GO" id="GO:0016810">
    <property type="term" value="F:hydrolase activity, acting on carbon-nitrogen (but not peptide) bonds"/>
    <property type="evidence" value="ECO:0007669"/>
    <property type="project" value="InterPro"/>
</dbReference>
<dbReference type="InterPro" id="IPR011059">
    <property type="entry name" value="Metal-dep_hydrolase_composite"/>
</dbReference>
<evidence type="ECO:0000259" key="2">
    <source>
        <dbReference type="Pfam" id="PF01979"/>
    </source>
</evidence>
<evidence type="ECO:0000313" key="3">
    <source>
        <dbReference type="EMBL" id="RAJ08021.1"/>
    </source>
</evidence>
<dbReference type="SUPFAM" id="SSF51338">
    <property type="entry name" value="Composite domain of metallo-dependent hydrolases"/>
    <property type="match status" value="1"/>
</dbReference>
<dbReference type="Gene3D" id="2.120.10.30">
    <property type="entry name" value="TolB, C-terminal domain"/>
    <property type="match status" value="2"/>
</dbReference>
<name>A0A327QUR4_9FLAO</name>
<dbReference type="SUPFAM" id="SSF82171">
    <property type="entry name" value="DPP6 N-terminal domain-like"/>
    <property type="match status" value="1"/>
</dbReference>
<dbReference type="Gene3D" id="3.30.110.90">
    <property type="entry name" value="Amidohydrolase"/>
    <property type="match status" value="1"/>
</dbReference>
<dbReference type="InterPro" id="IPR006680">
    <property type="entry name" value="Amidohydro-rel"/>
</dbReference>
<sequence length="1111" mass="123702">MQNNILLELPSMKNSILFVLVILICQTSFSQEKEETKKDKWDVNTPALPFKNVSITTNEGSWISLDVSPNGNQIVFDMLGDIYTMPISGGTATLIRGGHAFEVQPRYSPDGKHISFTSDAGGGDNIWVMNTDGSEAEQITKEDFRLVNNAVWSVDGNYIFCRKHFTSGRSLGAGEIWMYHKSGGKGIQLTKKKNDQQDVGEPWASPDGKYVYYSEDVYPGGEFQYNKDPNSQIYVINRYNLEDGEIERVTGGPGGAIRPVISHKGNVMAFVKRVREKTVLYLHDLKTGREWPIYDQLSKDQQEAWAIFGPYTGFNFTPDDSSIVIWVQGKIKKIDLNSLKASDIPFEATAEHKIVNALKFKNDAAPETFTPKAIRNAVTSPDGKTLIFNAAGYLWKKSLPNGTPARLTTGKDLEYEPAFSRDGKYLVYATWNDEHMGALHRLDLSSNKNRPIKLTNEKAIYREPNFSPINNNLIVYREEDGNQHQGYVHTKEPGIYLMEISESRKSGITSSKKLVVKEGIFPSFNKDASRIYYQTGGYLLGNITKTLKSVNLQGKEEREIVKSKYAQRIIPSPDDNWLAFTNLYKVYIAALPKTGNTIELDGKATNVPVAQVARDAGINLHWSSNSDKLNWTLGDAYFNAAINQQFTFMEGAPDSIPAMDTVGLKINLSLPTDKPKGTIALIGARIITMNNDEVIENGTIIINNNKITNLGSSDVVNIPTGVKVLDVSGKTIMPGLVDAHAHLSHFRFGLSAQKHWPYYANLAYGVTTTHDPSANTEMVFSQSEMVKAGTMVGPRIFSTGVILYGADGDFKATVNNLEDARSAILRTKAFGAFSVKSYNQPRRDQRQQIIKAAHEKQIEVVPEGGSTFFHNMSMILDGHTGIEHNIPVAPIYDDVLQLWSASETAYTPTLIVNYGGLNGEYFWYQTTNVWENEKLLMYTPRSIIDARSRHRTMAPIKEYENGHILVAQATKKLADAGVKINLGAHGQLQGLGAHWELWMLAQGGMSNMEALKAATINGASYLGMEEQLGSLEEGKLADLIILDKNPLEDIQNSNSVKYTMINGRLYDTETMNEVGNYDNPRSPFYWEMSDYAPAFDWHGETHTGCTCEVGH</sequence>
<evidence type="ECO:0000313" key="4">
    <source>
        <dbReference type="Proteomes" id="UP000249696"/>
    </source>
</evidence>
<evidence type="ECO:0000256" key="1">
    <source>
        <dbReference type="ARBA" id="ARBA00009820"/>
    </source>
</evidence>
<feature type="domain" description="Amidohydrolase-related" evidence="2">
    <location>
        <begin position="971"/>
        <end position="1065"/>
    </location>
</feature>
<dbReference type="InterPro" id="IPR011042">
    <property type="entry name" value="6-blade_b-propeller_TolB-like"/>
</dbReference>
<dbReference type="SUPFAM" id="SSF69304">
    <property type="entry name" value="Tricorn protease N-terminal domain"/>
    <property type="match status" value="1"/>
</dbReference>
<keyword evidence="4" id="KW-1185">Reference proteome</keyword>
<protein>
    <submittedName>
        <fullName evidence="3">Imidazolonepropionase-like amidohydrolase</fullName>
    </submittedName>
</protein>
<organism evidence="3 4">
    <name type="scientific">Arenibacter echinorum</name>
    <dbReference type="NCBI Taxonomy" id="440515"/>
    <lineage>
        <taxon>Bacteria</taxon>
        <taxon>Pseudomonadati</taxon>
        <taxon>Bacteroidota</taxon>
        <taxon>Flavobacteriia</taxon>
        <taxon>Flavobacteriales</taxon>
        <taxon>Flavobacteriaceae</taxon>
        <taxon>Arenibacter</taxon>
    </lineage>
</organism>
<reference evidence="3 4" key="1">
    <citation type="submission" date="2018-06" db="EMBL/GenBank/DDBJ databases">
        <title>Genomic Encyclopedia of Archaeal and Bacterial Type Strains, Phase II (KMG-II): from individual species to whole genera.</title>
        <authorList>
            <person name="Goeker M."/>
        </authorList>
    </citation>
    <scope>NUCLEOTIDE SEQUENCE [LARGE SCALE GENOMIC DNA]</scope>
    <source>
        <strain evidence="3 4">DSM 23522</strain>
    </source>
</reference>
<dbReference type="Pfam" id="PF07676">
    <property type="entry name" value="PD40"/>
    <property type="match status" value="2"/>
</dbReference>
<dbReference type="PANTHER" id="PTHR36842">
    <property type="entry name" value="PROTEIN TOLB HOMOLOG"/>
    <property type="match status" value="1"/>
</dbReference>
<comment type="similarity">
    <text evidence="1">Belongs to the TolB family.</text>
</comment>